<protein>
    <submittedName>
        <fullName evidence="1">Uncharacterized protein</fullName>
    </submittedName>
</protein>
<proteinExistence type="predicted"/>
<dbReference type="AlphaFoldDB" id="A0A448XD33"/>
<name>A0A448XD33_9PLAT</name>
<dbReference type="Proteomes" id="UP000784294">
    <property type="component" value="Unassembled WGS sequence"/>
</dbReference>
<comment type="caution">
    <text evidence="1">The sequence shown here is derived from an EMBL/GenBank/DDBJ whole genome shotgun (WGS) entry which is preliminary data.</text>
</comment>
<accession>A0A448XD33</accession>
<reference evidence="1" key="1">
    <citation type="submission" date="2018-11" db="EMBL/GenBank/DDBJ databases">
        <authorList>
            <consortium name="Pathogen Informatics"/>
        </authorList>
    </citation>
    <scope>NUCLEOTIDE SEQUENCE</scope>
</reference>
<dbReference type="EMBL" id="CAAALY010246776">
    <property type="protein sequence ID" value="VEL33985.1"/>
    <property type="molecule type" value="Genomic_DNA"/>
</dbReference>
<gene>
    <name evidence="1" type="ORF">PXEA_LOCUS27425</name>
</gene>
<sequence>MLTRSDPVSGSVAISSPEYYTCSTVPRRNRRSEQPSMSSDTLCNLLSGELCIDLVSLALPSLTICSTETCTNTTAGSLIPLSDIFLPRQVVFPIVPPYLGQYGEVLL</sequence>
<organism evidence="1 2">
    <name type="scientific">Protopolystoma xenopodis</name>
    <dbReference type="NCBI Taxonomy" id="117903"/>
    <lineage>
        <taxon>Eukaryota</taxon>
        <taxon>Metazoa</taxon>
        <taxon>Spiralia</taxon>
        <taxon>Lophotrochozoa</taxon>
        <taxon>Platyhelminthes</taxon>
        <taxon>Monogenea</taxon>
        <taxon>Polyopisthocotylea</taxon>
        <taxon>Polystomatidea</taxon>
        <taxon>Polystomatidae</taxon>
        <taxon>Protopolystoma</taxon>
    </lineage>
</organism>
<evidence type="ECO:0000313" key="1">
    <source>
        <dbReference type="EMBL" id="VEL33985.1"/>
    </source>
</evidence>
<evidence type="ECO:0000313" key="2">
    <source>
        <dbReference type="Proteomes" id="UP000784294"/>
    </source>
</evidence>
<keyword evidence="2" id="KW-1185">Reference proteome</keyword>